<comment type="similarity">
    <text evidence="8">Belongs to the MGMT family.</text>
</comment>
<dbReference type="GO" id="GO:0003908">
    <property type="term" value="F:methylated-DNA-[protein]-cysteine S-methyltransferase activity"/>
    <property type="evidence" value="ECO:0007669"/>
    <property type="project" value="UniProtKB-UniRule"/>
</dbReference>
<dbReference type="Pfam" id="PF01035">
    <property type="entry name" value="DNA_binding_1"/>
    <property type="match status" value="1"/>
</dbReference>
<dbReference type="CDD" id="cd06445">
    <property type="entry name" value="ATase"/>
    <property type="match status" value="1"/>
</dbReference>
<dbReference type="RefSeq" id="WP_070992944.1">
    <property type="nucleotide sequence ID" value="NZ_CBCSHD010000010.1"/>
</dbReference>
<dbReference type="EMBL" id="MNAN01000034">
    <property type="protein sequence ID" value="OHU94475.1"/>
    <property type="molecule type" value="Genomic_DNA"/>
</dbReference>
<feature type="domain" description="Methylguanine DNA methyltransferase ribonuclease-like" evidence="10">
    <location>
        <begin position="2"/>
        <end position="65"/>
    </location>
</feature>
<dbReference type="HAMAP" id="MF_00772">
    <property type="entry name" value="OGT"/>
    <property type="match status" value="1"/>
</dbReference>
<evidence type="ECO:0000256" key="7">
    <source>
        <dbReference type="ARBA" id="ARBA00049348"/>
    </source>
</evidence>
<evidence type="ECO:0000313" key="12">
    <source>
        <dbReference type="Proteomes" id="UP000180253"/>
    </source>
</evidence>
<dbReference type="PANTHER" id="PTHR10815:SF12">
    <property type="entry name" value="METHYLATED-DNA--PROTEIN-CYSTEINE METHYLTRANSFERASE, INDUCIBLE"/>
    <property type="match status" value="1"/>
</dbReference>
<keyword evidence="6 8" id="KW-0234">DNA repair</keyword>
<dbReference type="InterPro" id="IPR036388">
    <property type="entry name" value="WH-like_DNA-bd_sf"/>
</dbReference>
<dbReference type="PROSITE" id="PS00374">
    <property type="entry name" value="MGMT"/>
    <property type="match status" value="1"/>
</dbReference>
<dbReference type="AlphaFoldDB" id="A0A1S1N4W7"/>
<dbReference type="GO" id="GO:0005737">
    <property type="term" value="C:cytoplasm"/>
    <property type="evidence" value="ECO:0007669"/>
    <property type="project" value="UniProtKB-SubCell"/>
</dbReference>
<proteinExistence type="inferred from homology"/>
<dbReference type="SUPFAM" id="SSF53155">
    <property type="entry name" value="Methylated DNA-protein cysteine methyltransferase domain"/>
    <property type="match status" value="1"/>
</dbReference>
<keyword evidence="12" id="KW-1185">Reference proteome</keyword>
<dbReference type="InterPro" id="IPR023546">
    <property type="entry name" value="MGMT"/>
</dbReference>
<keyword evidence="3 8" id="KW-0489">Methyltransferase</keyword>
<protein>
    <recommendedName>
        <fullName evidence="8">Methylated-DNA--protein-cysteine methyltransferase</fullName>
        <ecNumber evidence="8">2.1.1.63</ecNumber>
    </recommendedName>
    <alternativeName>
        <fullName evidence="8">6-O-methylguanine-DNA methyltransferase</fullName>
        <shortName evidence="8">MGMT</shortName>
    </alternativeName>
    <alternativeName>
        <fullName evidence="8">O-6-methylguanine-DNA-alkyltransferase</fullName>
    </alternativeName>
</protein>
<dbReference type="Proteomes" id="UP000180253">
    <property type="component" value="Unassembled WGS sequence"/>
</dbReference>
<dbReference type="Gene3D" id="1.10.10.10">
    <property type="entry name" value="Winged helix-like DNA-binding domain superfamily/Winged helix DNA-binding domain"/>
    <property type="match status" value="1"/>
</dbReference>
<evidence type="ECO:0000313" key="11">
    <source>
        <dbReference type="EMBL" id="OHU94475.1"/>
    </source>
</evidence>
<comment type="caution">
    <text evidence="11">The sequence shown here is derived from an EMBL/GenBank/DDBJ whole genome shotgun (WGS) entry which is preliminary data.</text>
</comment>
<comment type="catalytic activity">
    <reaction evidence="7 8">
        <text>a 6-O-methyl-2'-deoxyguanosine in DNA + L-cysteinyl-[protein] = S-methyl-L-cysteinyl-[protein] + a 2'-deoxyguanosine in DNA</text>
        <dbReference type="Rhea" id="RHEA:24000"/>
        <dbReference type="Rhea" id="RHEA-COMP:10131"/>
        <dbReference type="Rhea" id="RHEA-COMP:10132"/>
        <dbReference type="Rhea" id="RHEA-COMP:11367"/>
        <dbReference type="Rhea" id="RHEA-COMP:11368"/>
        <dbReference type="ChEBI" id="CHEBI:29950"/>
        <dbReference type="ChEBI" id="CHEBI:82612"/>
        <dbReference type="ChEBI" id="CHEBI:85445"/>
        <dbReference type="ChEBI" id="CHEBI:85448"/>
        <dbReference type="EC" id="2.1.1.63"/>
    </reaction>
</comment>
<evidence type="ECO:0000256" key="1">
    <source>
        <dbReference type="ARBA" id="ARBA00001286"/>
    </source>
</evidence>
<dbReference type="InterPro" id="IPR001497">
    <property type="entry name" value="MethylDNA_cys_MeTrfase_AS"/>
</dbReference>
<dbReference type="Gene3D" id="3.30.160.70">
    <property type="entry name" value="Methylated DNA-protein cysteine methyltransferase domain"/>
    <property type="match status" value="1"/>
</dbReference>
<keyword evidence="4 8" id="KW-0808">Transferase</keyword>
<comment type="catalytic activity">
    <reaction evidence="1 8">
        <text>a 4-O-methyl-thymidine in DNA + L-cysteinyl-[protein] = a thymidine in DNA + S-methyl-L-cysteinyl-[protein]</text>
        <dbReference type="Rhea" id="RHEA:53428"/>
        <dbReference type="Rhea" id="RHEA-COMP:10131"/>
        <dbReference type="Rhea" id="RHEA-COMP:10132"/>
        <dbReference type="Rhea" id="RHEA-COMP:13555"/>
        <dbReference type="Rhea" id="RHEA-COMP:13556"/>
        <dbReference type="ChEBI" id="CHEBI:29950"/>
        <dbReference type="ChEBI" id="CHEBI:82612"/>
        <dbReference type="ChEBI" id="CHEBI:137386"/>
        <dbReference type="ChEBI" id="CHEBI:137387"/>
        <dbReference type="EC" id="2.1.1.63"/>
    </reaction>
</comment>
<comment type="miscellaneous">
    <text evidence="8">This enzyme catalyzes only one turnover and therefore is not strictly catalytic. According to one definition, an enzyme is a biocatalyst that acts repeatedly and over many reaction cycles.</text>
</comment>
<dbReference type="GO" id="GO:0006307">
    <property type="term" value="P:DNA alkylation repair"/>
    <property type="evidence" value="ECO:0007669"/>
    <property type="project" value="UniProtKB-UniRule"/>
</dbReference>
<comment type="subcellular location">
    <subcellularLocation>
        <location evidence="8">Cytoplasm</location>
    </subcellularLocation>
</comment>
<dbReference type="STRING" id="327939.BIW53_15500"/>
<dbReference type="InterPro" id="IPR008332">
    <property type="entry name" value="MethylG_MeTrfase_N"/>
</dbReference>
<dbReference type="FunFam" id="1.10.10.10:FF:000337">
    <property type="entry name" value="Methylated-DNA--protein-cysteine methyltransferase"/>
    <property type="match status" value="1"/>
</dbReference>
<evidence type="ECO:0000259" key="9">
    <source>
        <dbReference type="Pfam" id="PF01035"/>
    </source>
</evidence>
<reference evidence="11 12" key="1">
    <citation type="submission" date="2016-10" db="EMBL/GenBank/DDBJ databases">
        <title>Pseudoalteromonas amylolytica sp. nov., isolated from the surface seawater.</title>
        <authorList>
            <person name="Wu Y.-H."/>
            <person name="Cheng H."/>
            <person name="Jin X.-B."/>
            <person name="Wang C.-S."/>
            <person name="Xu X.-W."/>
        </authorList>
    </citation>
    <scope>NUCLEOTIDE SEQUENCE [LARGE SCALE GENOMIC DNA]</scope>
    <source>
        <strain evidence="11 12">JCM 12483</strain>
    </source>
</reference>
<keyword evidence="5 8" id="KW-0227">DNA damage</keyword>
<dbReference type="NCBIfam" id="TIGR00589">
    <property type="entry name" value="ogt"/>
    <property type="match status" value="1"/>
</dbReference>
<evidence type="ECO:0000256" key="3">
    <source>
        <dbReference type="ARBA" id="ARBA00022603"/>
    </source>
</evidence>
<dbReference type="Pfam" id="PF02870">
    <property type="entry name" value="Methyltransf_1N"/>
    <property type="match status" value="1"/>
</dbReference>
<sequence length="154" mass="17214">MIYQHTMNTPIGALIIQASQYGLTYVGFKPIKLHDEQHNTHTKIALEQLTEYFSGSRYEFDVAIDVHGTEFQESVWKVLTTVTYGDTNTYSWMANCLDNPKAVRAVGSANGKNPISIIVPCHRIIGANGTLTGYAGGVEKKAWLLEHEQQNRKT</sequence>
<name>A0A1S1N4W7_9GAMM</name>
<dbReference type="GO" id="GO:0032259">
    <property type="term" value="P:methylation"/>
    <property type="evidence" value="ECO:0007669"/>
    <property type="project" value="UniProtKB-KW"/>
</dbReference>
<evidence type="ECO:0000256" key="4">
    <source>
        <dbReference type="ARBA" id="ARBA00022679"/>
    </source>
</evidence>
<feature type="active site" description="Nucleophile; methyl group acceptor" evidence="8">
    <location>
        <position position="121"/>
    </location>
</feature>
<gene>
    <name evidence="11" type="ORF">BIW53_15500</name>
</gene>
<comment type="function">
    <text evidence="8">Involved in the cellular defense against the biological effects of O6-methylguanine (O6-MeG) and O4-methylthymine (O4-MeT) in DNA. Repairs the methylated nucleobase in DNA by stoichiometrically transferring the methyl group to a cysteine residue in the enzyme. This is a suicide reaction: the enzyme is irreversibly inactivated.</text>
</comment>
<evidence type="ECO:0000256" key="5">
    <source>
        <dbReference type="ARBA" id="ARBA00022763"/>
    </source>
</evidence>
<dbReference type="OrthoDB" id="9811249at2"/>
<evidence type="ECO:0000259" key="10">
    <source>
        <dbReference type="Pfam" id="PF02870"/>
    </source>
</evidence>
<dbReference type="SUPFAM" id="SSF46767">
    <property type="entry name" value="Methylated DNA-protein cysteine methyltransferase, C-terminal domain"/>
    <property type="match status" value="1"/>
</dbReference>
<evidence type="ECO:0000256" key="2">
    <source>
        <dbReference type="ARBA" id="ARBA00022490"/>
    </source>
</evidence>
<feature type="domain" description="Methylated-DNA-[protein]-cysteine S-methyltransferase DNA binding" evidence="9">
    <location>
        <begin position="70"/>
        <end position="149"/>
    </location>
</feature>
<dbReference type="EC" id="2.1.1.63" evidence="8"/>
<evidence type="ECO:0000256" key="6">
    <source>
        <dbReference type="ARBA" id="ARBA00023204"/>
    </source>
</evidence>
<dbReference type="InterPro" id="IPR036631">
    <property type="entry name" value="MGMT_N_sf"/>
</dbReference>
<keyword evidence="2 8" id="KW-0963">Cytoplasm</keyword>
<organism evidence="11 12">
    <name type="scientific">Pseudoalteromonas byunsanensis</name>
    <dbReference type="NCBI Taxonomy" id="327939"/>
    <lineage>
        <taxon>Bacteria</taxon>
        <taxon>Pseudomonadati</taxon>
        <taxon>Pseudomonadota</taxon>
        <taxon>Gammaproteobacteria</taxon>
        <taxon>Alteromonadales</taxon>
        <taxon>Pseudoalteromonadaceae</taxon>
        <taxon>Pseudoalteromonas</taxon>
    </lineage>
</organism>
<dbReference type="InterPro" id="IPR036217">
    <property type="entry name" value="MethylDNA_cys_MeTrfase_DNAb"/>
</dbReference>
<dbReference type="PANTHER" id="PTHR10815">
    <property type="entry name" value="METHYLATED-DNA--PROTEIN-CYSTEINE METHYLTRANSFERASE"/>
    <property type="match status" value="1"/>
</dbReference>
<evidence type="ECO:0000256" key="8">
    <source>
        <dbReference type="HAMAP-Rule" id="MF_00772"/>
    </source>
</evidence>
<dbReference type="InterPro" id="IPR014048">
    <property type="entry name" value="MethylDNA_cys_MeTrfase_DNA-bd"/>
</dbReference>
<accession>A0A1S1N4W7</accession>